<accession>A0A1Y1U683</accession>
<gene>
    <name evidence="2" type="ORF">BCR36DRAFT_375961</name>
</gene>
<proteinExistence type="predicted"/>
<feature type="chain" id="PRO_5012711279" evidence="1">
    <location>
        <begin position="27"/>
        <end position="143"/>
    </location>
</feature>
<dbReference type="AlphaFoldDB" id="A0A1Y1U683"/>
<evidence type="ECO:0000313" key="2">
    <source>
        <dbReference type="EMBL" id="ORX33539.1"/>
    </source>
</evidence>
<keyword evidence="1" id="KW-0732">Signal</keyword>
<evidence type="ECO:0000256" key="1">
    <source>
        <dbReference type="SAM" id="SignalP"/>
    </source>
</evidence>
<name>A0A1Y1U683_9FUNG</name>
<comment type="caution">
    <text evidence="2">The sequence shown here is derived from an EMBL/GenBank/DDBJ whole genome shotgun (WGS) entry which is preliminary data.</text>
</comment>
<keyword evidence="3" id="KW-1185">Reference proteome</keyword>
<sequence length="143" mass="16286">MFLLHHNMIIIIPTVILLIILKIVASQCHQLQTCKILFDNSNPTYSLIKDDSNDNLYFIVSLNNNIHAFQLKNNNGQYIMNSYDNESLNDLNDIIQGYGKSSEYTSNSAFIKGDDISIIPDCGIILTTRNILPTYSFSILLYF</sequence>
<dbReference type="EMBL" id="MCFH01000210">
    <property type="protein sequence ID" value="ORX33539.1"/>
    <property type="molecule type" value="Genomic_DNA"/>
</dbReference>
<organism evidence="2 3">
    <name type="scientific">Piromyces finnis</name>
    <dbReference type="NCBI Taxonomy" id="1754191"/>
    <lineage>
        <taxon>Eukaryota</taxon>
        <taxon>Fungi</taxon>
        <taxon>Fungi incertae sedis</taxon>
        <taxon>Chytridiomycota</taxon>
        <taxon>Chytridiomycota incertae sedis</taxon>
        <taxon>Neocallimastigomycetes</taxon>
        <taxon>Neocallimastigales</taxon>
        <taxon>Neocallimastigaceae</taxon>
        <taxon>Piromyces</taxon>
    </lineage>
</organism>
<reference evidence="2 3" key="1">
    <citation type="submission" date="2016-08" db="EMBL/GenBank/DDBJ databases">
        <title>Genomes of anaerobic fungi encode conserved fungal cellulosomes for biomass hydrolysis.</title>
        <authorList>
            <consortium name="DOE Joint Genome Institute"/>
            <person name="Haitjema C.H."/>
            <person name="Gilmore S.P."/>
            <person name="Henske J.K."/>
            <person name="Solomon K.V."/>
            <person name="De Groot R."/>
            <person name="Kuo A."/>
            <person name="Mondo S.J."/>
            <person name="Salamov A.A."/>
            <person name="Labutti K."/>
            <person name="Zhao Z."/>
            <person name="Chiniquy J."/>
            <person name="Barry K."/>
            <person name="Brewer H.M."/>
            <person name="Purvine S.O."/>
            <person name="Wright A.T."/>
            <person name="Boxma B."/>
            <person name="Van Alen T."/>
            <person name="Hackstein J.H."/>
            <person name="Baker S.E."/>
            <person name="Grigoriev I.V."/>
            <person name="O'Malley M.A."/>
        </authorList>
    </citation>
    <scope>NUCLEOTIDE SEQUENCE [LARGE SCALE GENOMIC DNA]</scope>
    <source>
        <strain evidence="3">finn</strain>
    </source>
</reference>
<dbReference type="Proteomes" id="UP000193719">
    <property type="component" value="Unassembled WGS sequence"/>
</dbReference>
<feature type="signal peptide" evidence="1">
    <location>
        <begin position="1"/>
        <end position="26"/>
    </location>
</feature>
<reference evidence="2 3" key="2">
    <citation type="submission" date="2016-08" db="EMBL/GenBank/DDBJ databases">
        <title>Pervasive Adenine N6-methylation of Active Genes in Fungi.</title>
        <authorList>
            <consortium name="DOE Joint Genome Institute"/>
            <person name="Mondo S.J."/>
            <person name="Dannebaum R.O."/>
            <person name="Kuo R.C."/>
            <person name="Labutti K."/>
            <person name="Haridas S."/>
            <person name="Kuo A."/>
            <person name="Salamov A."/>
            <person name="Ahrendt S.R."/>
            <person name="Lipzen A."/>
            <person name="Sullivan W."/>
            <person name="Andreopoulos W.B."/>
            <person name="Clum A."/>
            <person name="Lindquist E."/>
            <person name="Daum C."/>
            <person name="Ramamoorthy G.K."/>
            <person name="Gryganskyi A."/>
            <person name="Culley D."/>
            <person name="Magnuson J.K."/>
            <person name="James T.Y."/>
            <person name="O'Malley M.A."/>
            <person name="Stajich J.E."/>
            <person name="Spatafora J.W."/>
            <person name="Visel A."/>
            <person name="Grigoriev I.V."/>
        </authorList>
    </citation>
    <scope>NUCLEOTIDE SEQUENCE [LARGE SCALE GENOMIC DNA]</scope>
    <source>
        <strain evidence="3">finn</strain>
    </source>
</reference>
<protein>
    <submittedName>
        <fullName evidence="2">Uncharacterized protein</fullName>
    </submittedName>
</protein>
<evidence type="ECO:0000313" key="3">
    <source>
        <dbReference type="Proteomes" id="UP000193719"/>
    </source>
</evidence>